<sequence>MFNHLLCDLIPGPFESEFFSLSPTRIESKKHRSRKFRVWFGVGRFKLGPTEAVLGICIQFNIRLFDVVSQAWTGFCCIWVPQTLISTACVPEVTCRIQAFEGALLQRESEV</sequence>
<reference evidence="1" key="1">
    <citation type="journal article" date="2013" name="J. Plant Res.">
        <title>Effect of fungi and light on seed germination of three Opuntia species from semiarid lands of central Mexico.</title>
        <authorList>
            <person name="Delgado-Sanchez P."/>
            <person name="Jimenez-Bremont J.F."/>
            <person name="Guerrero-Gonzalez Mde L."/>
            <person name="Flores J."/>
        </authorList>
    </citation>
    <scope>NUCLEOTIDE SEQUENCE</scope>
    <source>
        <tissue evidence="1">Cladode</tissue>
    </source>
</reference>
<dbReference type="AlphaFoldDB" id="A0A7C8Z813"/>
<accession>A0A7C8Z813</accession>
<protein>
    <submittedName>
        <fullName evidence="1">Uncharacterized protein</fullName>
    </submittedName>
</protein>
<dbReference type="EMBL" id="GISG01101290">
    <property type="protein sequence ID" value="MBA4636636.1"/>
    <property type="molecule type" value="Transcribed_RNA"/>
</dbReference>
<reference evidence="1" key="2">
    <citation type="submission" date="2020-07" db="EMBL/GenBank/DDBJ databases">
        <authorList>
            <person name="Vera ALvarez R."/>
            <person name="Arias-Moreno D.M."/>
            <person name="Jimenez-Jacinto V."/>
            <person name="Jimenez-Bremont J.F."/>
            <person name="Swaminathan K."/>
            <person name="Moose S.P."/>
            <person name="Guerrero-Gonzalez M.L."/>
            <person name="Marino-Ramirez L."/>
            <person name="Landsman D."/>
            <person name="Rodriguez-Kessler M."/>
            <person name="Delgado-Sanchez P."/>
        </authorList>
    </citation>
    <scope>NUCLEOTIDE SEQUENCE</scope>
    <source>
        <tissue evidence="1">Cladode</tissue>
    </source>
</reference>
<name>A0A7C8Z813_OPUST</name>
<organism evidence="1">
    <name type="scientific">Opuntia streptacantha</name>
    <name type="common">Prickly pear cactus</name>
    <name type="synonym">Opuntia cardona</name>
    <dbReference type="NCBI Taxonomy" id="393608"/>
    <lineage>
        <taxon>Eukaryota</taxon>
        <taxon>Viridiplantae</taxon>
        <taxon>Streptophyta</taxon>
        <taxon>Embryophyta</taxon>
        <taxon>Tracheophyta</taxon>
        <taxon>Spermatophyta</taxon>
        <taxon>Magnoliopsida</taxon>
        <taxon>eudicotyledons</taxon>
        <taxon>Gunneridae</taxon>
        <taxon>Pentapetalae</taxon>
        <taxon>Caryophyllales</taxon>
        <taxon>Cactineae</taxon>
        <taxon>Cactaceae</taxon>
        <taxon>Opuntioideae</taxon>
        <taxon>Opuntia</taxon>
    </lineage>
</organism>
<proteinExistence type="predicted"/>
<evidence type="ECO:0000313" key="1">
    <source>
        <dbReference type="EMBL" id="MBA4636636.1"/>
    </source>
</evidence>